<dbReference type="Pfam" id="PF04234">
    <property type="entry name" value="CopC"/>
    <property type="match status" value="1"/>
</dbReference>
<dbReference type="AlphaFoldDB" id="A0A6J6NQX6"/>
<dbReference type="EMBL" id="CAFBPG010000004">
    <property type="protein sequence ID" value="CAB5002522.1"/>
    <property type="molecule type" value="Genomic_DNA"/>
</dbReference>
<dbReference type="InterPro" id="IPR014755">
    <property type="entry name" value="Cu-Rt/internalin_Ig-like"/>
</dbReference>
<evidence type="ECO:0000256" key="3">
    <source>
        <dbReference type="SAM" id="Phobius"/>
    </source>
</evidence>
<feature type="transmembrane region" description="Helical" evidence="3">
    <location>
        <begin position="149"/>
        <end position="169"/>
    </location>
</feature>
<evidence type="ECO:0000259" key="4">
    <source>
        <dbReference type="Pfam" id="PF04234"/>
    </source>
</evidence>
<dbReference type="EMBL" id="CAEZXT010000005">
    <property type="protein sequence ID" value="CAB4689160.1"/>
    <property type="molecule type" value="Genomic_DNA"/>
</dbReference>
<evidence type="ECO:0000313" key="11">
    <source>
        <dbReference type="EMBL" id="CAB4970498.1"/>
    </source>
</evidence>
<name>A0A6J6NQX6_9ZZZZ</name>
<dbReference type="GO" id="GO:0005507">
    <property type="term" value="F:copper ion binding"/>
    <property type="evidence" value="ECO:0007669"/>
    <property type="project" value="InterPro"/>
</dbReference>
<reference evidence="7" key="1">
    <citation type="submission" date="2020-05" db="EMBL/GenBank/DDBJ databases">
        <authorList>
            <person name="Chiriac C."/>
            <person name="Salcher M."/>
            <person name="Ghai R."/>
            <person name="Kavagutti S V."/>
        </authorList>
    </citation>
    <scope>NUCLEOTIDE SEQUENCE</scope>
</reference>
<dbReference type="GO" id="GO:0046688">
    <property type="term" value="P:response to copper ion"/>
    <property type="evidence" value="ECO:0007669"/>
    <property type="project" value="InterPro"/>
</dbReference>
<keyword evidence="3" id="KW-1133">Transmembrane helix</keyword>
<feature type="domain" description="CopC" evidence="4">
    <location>
        <begin position="25"/>
        <end position="115"/>
    </location>
</feature>
<accession>A0A6J6NQX6</accession>
<dbReference type="EMBL" id="CAFBQZ010000003">
    <property type="protein sequence ID" value="CAB5069935.1"/>
    <property type="molecule type" value="Genomic_DNA"/>
</dbReference>
<dbReference type="EMBL" id="CAEZWS010000006">
    <property type="protein sequence ID" value="CAB4657477.1"/>
    <property type="molecule type" value="Genomic_DNA"/>
</dbReference>
<keyword evidence="3" id="KW-0812">Transmembrane</keyword>
<evidence type="ECO:0000256" key="2">
    <source>
        <dbReference type="ARBA" id="ARBA00023008"/>
    </source>
</evidence>
<dbReference type="EMBL" id="CAEZZZ010000004">
    <property type="protein sequence ID" value="CAB4771575.1"/>
    <property type="molecule type" value="Genomic_DNA"/>
</dbReference>
<evidence type="ECO:0000313" key="10">
    <source>
        <dbReference type="EMBL" id="CAB4848355.1"/>
    </source>
</evidence>
<sequence>MRKSVISLAVLILTLLSVPTALANSLVSTSPISGSTLTTSPSAVTITTQVALSDMGNTVVVTDKNGTRVDDGSLIVDGMGVLIGLQSLVDSGLYTVTYSLLSDVDAPLEGTFTFNYSAPNVISVPTPMPTTSKSVAPESQGSSTSATSIFVIVLLFLAFVVLVSLSLYARKIFRGR</sequence>
<evidence type="ECO:0000313" key="6">
    <source>
        <dbReference type="EMBL" id="CAB4657477.1"/>
    </source>
</evidence>
<evidence type="ECO:0000313" key="13">
    <source>
        <dbReference type="EMBL" id="CAB5069935.1"/>
    </source>
</evidence>
<organism evidence="7">
    <name type="scientific">freshwater metagenome</name>
    <dbReference type="NCBI Taxonomy" id="449393"/>
    <lineage>
        <taxon>unclassified sequences</taxon>
        <taxon>metagenomes</taxon>
        <taxon>ecological metagenomes</taxon>
    </lineage>
</organism>
<dbReference type="Gene3D" id="2.60.40.1220">
    <property type="match status" value="1"/>
</dbReference>
<keyword evidence="2" id="KW-0186">Copper</keyword>
<evidence type="ECO:0000256" key="1">
    <source>
        <dbReference type="ARBA" id="ARBA00022729"/>
    </source>
</evidence>
<evidence type="ECO:0000313" key="8">
    <source>
        <dbReference type="EMBL" id="CAB4771575.1"/>
    </source>
</evidence>
<keyword evidence="3" id="KW-0472">Membrane</keyword>
<evidence type="ECO:0000313" key="7">
    <source>
        <dbReference type="EMBL" id="CAB4689160.1"/>
    </source>
</evidence>
<dbReference type="EMBL" id="CAFBJH010000010">
    <property type="protein sequence ID" value="CAB4848355.1"/>
    <property type="molecule type" value="Genomic_DNA"/>
</dbReference>
<dbReference type="EMBL" id="CAFBOE010000016">
    <property type="protein sequence ID" value="CAB4970498.1"/>
    <property type="molecule type" value="Genomic_DNA"/>
</dbReference>
<dbReference type="SUPFAM" id="SSF81296">
    <property type="entry name" value="E set domains"/>
    <property type="match status" value="1"/>
</dbReference>
<dbReference type="GO" id="GO:0042597">
    <property type="term" value="C:periplasmic space"/>
    <property type="evidence" value="ECO:0007669"/>
    <property type="project" value="InterPro"/>
</dbReference>
<dbReference type="InterPro" id="IPR014756">
    <property type="entry name" value="Ig_E-set"/>
</dbReference>
<evidence type="ECO:0000313" key="5">
    <source>
        <dbReference type="EMBL" id="CAB4596807.1"/>
    </source>
</evidence>
<protein>
    <submittedName>
        <fullName evidence="7">Unannotated protein</fullName>
    </submittedName>
</protein>
<proteinExistence type="predicted"/>
<evidence type="ECO:0000313" key="9">
    <source>
        <dbReference type="EMBL" id="CAB4797874.1"/>
    </source>
</evidence>
<keyword evidence="1" id="KW-0732">Signal</keyword>
<dbReference type="EMBL" id="CAFAAR010000014">
    <property type="protein sequence ID" value="CAB4797874.1"/>
    <property type="molecule type" value="Genomic_DNA"/>
</dbReference>
<dbReference type="EMBL" id="CAEZUA010000103">
    <property type="protein sequence ID" value="CAB4596807.1"/>
    <property type="molecule type" value="Genomic_DNA"/>
</dbReference>
<evidence type="ECO:0000313" key="12">
    <source>
        <dbReference type="EMBL" id="CAB5002522.1"/>
    </source>
</evidence>
<gene>
    <name evidence="5" type="ORF">UFOPK1773_01146</name>
    <name evidence="6" type="ORF">UFOPK2288_00209</name>
    <name evidence="7" type="ORF">UFOPK2589_00143</name>
    <name evidence="8" type="ORF">UFOPK2931_00175</name>
    <name evidence="9" type="ORF">UFOPK3056_00304</name>
    <name evidence="10" type="ORF">UFOPK3287_00305</name>
    <name evidence="11" type="ORF">UFOPK3916_00357</name>
    <name evidence="12" type="ORF">UFOPK4074_00104</name>
    <name evidence="13" type="ORF">UFOPK4372_00114</name>
</gene>
<dbReference type="InterPro" id="IPR007348">
    <property type="entry name" value="CopC_dom"/>
</dbReference>